<accession>A0A1X2J1M1</accession>
<proteinExistence type="predicted"/>
<feature type="region of interest" description="Disordered" evidence="1">
    <location>
        <begin position="117"/>
        <end position="136"/>
    </location>
</feature>
<dbReference type="EMBL" id="MCGE01000001">
    <property type="protein sequence ID" value="ORZ25713.1"/>
    <property type="molecule type" value="Genomic_DNA"/>
</dbReference>
<dbReference type="STRING" id="90262.A0A1X2J1M1"/>
<keyword evidence="3" id="KW-1185">Reference proteome</keyword>
<comment type="caution">
    <text evidence="2">The sequence shown here is derived from an EMBL/GenBank/DDBJ whole genome shotgun (WGS) entry which is preliminary data.</text>
</comment>
<sequence>MATTATGRLKQAQHHRPWLKRRRALYRYLPGVISYPQPLPRLSSLSIIQPDHIPKIIPFLQSELQAILGIAYDPFIETQLENILLMPYNATVSNNANTNRPSRITRDNKTILPMTLQRQQQQQQQPALSSPQPSSSVTMNMYDTTVIHQLSDWLNESDRVTRRLLDELLAYLKMSYMVSIV</sequence>
<dbReference type="OrthoDB" id="21204at2759"/>
<evidence type="ECO:0000313" key="3">
    <source>
        <dbReference type="Proteomes" id="UP000193560"/>
    </source>
</evidence>
<evidence type="ECO:0000313" key="2">
    <source>
        <dbReference type="EMBL" id="ORZ25713.1"/>
    </source>
</evidence>
<dbReference type="Proteomes" id="UP000193560">
    <property type="component" value="Unassembled WGS sequence"/>
</dbReference>
<protein>
    <submittedName>
        <fullName evidence="2">Uncharacterized protein</fullName>
    </submittedName>
</protein>
<organism evidence="2 3">
    <name type="scientific">Absidia repens</name>
    <dbReference type="NCBI Taxonomy" id="90262"/>
    <lineage>
        <taxon>Eukaryota</taxon>
        <taxon>Fungi</taxon>
        <taxon>Fungi incertae sedis</taxon>
        <taxon>Mucoromycota</taxon>
        <taxon>Mucoromycotina</taxon>
        <taxon>Mucoromycetes</taxon>
        <taxon>Mucorales</taxon>
        <taxon>Cunninghamellaceae</taxon>
        <taxon>Absidia</taxon>
    </lineage>
</organism>
<dbReference type="AlphaFoldDB" id="A0A1X2J1M1"/>
<reference evidence="2 3" key="1">
    <citation type="submission" date="2016-07" db="EMBL/GenBank/DDBJ databases">
        <title>Pervasive Adenine N6-methylation of Active Genes in Fungi.</title>
        <authorList>
            <consortium name="DOE Joint Genome Institute"/>
            <person name="Mondo S.J."/>
            <person name="Dannebaum R.O."/>
            <person name="Kuo R.C."/>
            <person name="Labutti K."/>
            <person name="Haridas S."/>
            <person name="Kuo A."/>
            <person name="Salamov A."/>
            <person name="Ahrendt S.R."/>
            <person name="Lipzen A."/>
            <person name="Sullivan W."/>
            <person name="Andreopoulos W.B."/>
            <person name="Clum A."/>
            <person name="Lindquist E."/>
            <person name="Daum C."/>
            <person name="Ramamoorthy G.K."/>
            <person name="Gryganskyi A."/>
            <person name="Culley D."/>
            <person name="Magnuson J.K."/>
            <person name="James T.Y."/>
            <person name="O'Malley M.A."/>
            <person name="Stajich J.E."/>
            <person name="Spatafora J.W."/>
            <person name="Visel A."/>
            <person name="Grigoriev I.V."/>
        </authorList>
    </citation>
    <scope>NUCLEOTIDE SEQUENCE [LARGE SCALE GENOMIC DNA]</scope>
    <source>
        <strain evidence="2 3">NRRL 1336</strain>
    </source>
</reference>
<evidence type="ECO:0000256" key="1">
    <source>
        <dbReference type="SAM" id="MobiDB-lite"/>
    </source>
</evidence>
<gene>
    <name evidence="2" type="ORF">BCR42DRAFT_485835</name>
</gene>
<name>A0A1X2J1M1_9FUNG</name>